<dbReference type="Proteomes" id="UP000256661">
    <property type="component" value="Unassembled WGS sequence"/>
</dbReference>
<gene>
    <name evidence="1" type="ORF">DFJ69_1455</name>
</gene>
<comment type="caution">
    <text evidence="1">The sequence shown here is derived from an EMBL/GenBank/DDBJ whole genome shotgun (WGS) entry which is preliminary data.</text>
</comment>
<evidence type="ECO:0000313" key="2">
    <source>
        <dbReference type="Proteomes" id="UP000256661"/>
    </source>
</evidence>
<dbReference type="RefSeq" id="WP_116021747.1">
    <property type="nucleotide sequence ID" value="NZ_QTTT01000001.1"/>
</dbReference>
<sequence length="80" mass="8659">MIDAETGMAGKGRGPGRTSTCFATFQEQQQRQRSCAARMVGQALVPQSGGCSRSARARTWRTVPADATISTHDSEHDFRS</sequence>
<accession>A0A3D9STY1</accession>
<dbReference type="EMBL" id="QTTT01000001">
    <property type="protein sequence ID" value="REE96034.1"/>
    <property type="molecule type" value="Genomic_DNA"/>
</dbReference>
<dbReference type="OrthoDB" id="3468004at2"/>
<organism evidence="1 2">
    <name type="scientific">Thermomonospora umbrina</name>
    <dbReference type="NCBI Taxonomy" id="111806"/>
    <lineage>
        <taxon>Bacteria</taxon>
        <taxon>Bacillati</taxon>
        <taxon>Actinomycetota</taxon>
        <taxon>Actinomycetes</taxon>
        <taxon>Streptosporangiales</taxon>
        <taxon>Thermomonosporaceae</taxon>
        <taxon>Thermomonospora</taxon>
    </lineage>
</organism>
<reference evidence="1 2" key="1">
    <citation type="submission" date="2018-08" db="EMBL/GenBank/DDBJ databases">
        <title>Sequencing the genomes of 1000 actinobacteria strains.</title>
        <authorList>
            <person name="Klenk H.-P."/>
        </authorList>
    </citation>
    <scope>NUCLEOTIDE SEQUENCE [LARGE SCALE GENOMIC DNA]</scope>
    <source>
        <strain evidence="1 2">DSM 43927</strain>
    </source>
</reference>
<evidence type="ECO:0000313" key="1">
    <source>
        <dbReference type="EMBL" id="REE96034.1"/>
    </source>
</evidence>
<name>A0A3D9STY1_9ACTN</name>
<protein>
    <submittedName>
        <fullName evidence="1">Uncharacterized protein</fullName>
    </submittedName>
</protein>
<dbReference type="AlphaFoldDB" id="A0A3D9STY1"/>
<keyword evidence="2" id="KW-1185">Reference proteome</keyword>
<proteinExistence type="predicted"/>